<keyword evidence="6" id="KW-1185">Reference proteome</keyword>
<dbReference type="InterPro" id="IPR003593">
    <property type="entry name" value="AAA+_ATPase"/>
</dbReference>
<dbReference type="OrthoDB" id="9805514at2"/>
<dbReference type="InterPro" id="IPR051120">
    <property type="entry name" value="ABC_AA/LPS_Transport"/>
</dbReference>
<dbReference type="Pfam" id="PF00005">
    <property type="entry name" value="ABC_tran"/>
    <property type="match status" value="1"/>
</dbReference>
<organism evidence="5 6">
    <name type="scientific">Brevibacillus fluminis</name>
    <dbReference type="NCBI Taxonomy" id="511487"/>
    <lineage>
        <taxon>Bacteria</taxon>
        <taxon>Bacillati</taxon>
        <taxon>Bacillota</taxon>
        <taxon>Bacilli</taxon>
        <taxon>Bacillales</taxon>
        <taxon>Paenibacillaceae</taxon>
        <taxon>Brevibacillus</taxon>
    </lineage>
</organism>
<evidence type="ECO:0000256" key="2">
    <source>
        <dbReference type="ARBA" id="ARBA00022741"/>
    </source>
</evidence>
<dbReference type="Gene3D" id="3.40.50.300">
    <property type="entry name" value="P-loop containing nucleotide triphosphate hydrolases"/>
    <property type="match status" value="1"/>
</dbReference>
<evidence type="ECO:0000259" key="4">
    <source>
        <dbReference type="PROSITE" id="PS50893"/>
    </source>
</evidence>
<reference evidence="5 6" key="1">
    <citation type="submission" date="2018-10" db="EMBL/GenBank/DDBJ databases">
        <title>Phylogenomics of Brevibacillus.</title>
        <authorList>
            <person name="Dunlap C."/>
        </authorList>
    </citation>
    <scope>NUCLEOTIDE SEQUENCE [LARGE SCALE GENOMIC DNA]</scope>
    <source>
        <strain evidence="5 6">JCM 15716</strain>
    </source>
</reference>
<dbReference type="GO" id="GO:0005524">
    <property type="term" value="F:ATP binding"/>
    <property type="evidence" value="ECO:0007669"/>
    <property type="project" value="UniProtKB-KW"/>
</dbReference>
<keyword evidence="1" id="KW-0813">Transport</keyword>
<keyword evidence="2" id="KW-0547">Nucleotide-binding</keyword>
<dbReference type="GO" id="GO:0015192">
    <property type="term" value="F:L-phenylalanine transmembrane transporter activity"/>
    <property type="evidence" value="ECO:0007669"/>
    <property type="project" value="TreeGrafter"/>
</dbReference>
<accession>A0A3M8CXA5</accession>
<feature type="domain" description="ABC transporter" evidence="4">
    <location>
        <begin position="7"/>
        <end position="254"/>
    </location>
</feature>
<dbReference type="PANTHER" id="PTHR45772:SF7">
    <property type="entry name" value="AMINO ACID ABC TRANSPORTER ATP-BINDING PROTEIN"/>
    <property type="match status" value="1"/>
</dbReference>
<keyword evidence="3 5" id="KW-0067">ATP-binding</keyword>
<dbReference type="Proteomes" id="UP000271031">
    <property type="component" value="Unassembled WGS sequence"/>
</dbReference>
<gene>
    <name evidence="5" type="ORF">EDM56_28060</name>
</gene>
<dbReference type="GO" id="GO:1903806">
    <property type="term" value="P:L-isoleucine import across plasma membrane"/>
    <property type="evidence" value="ECO:0007669"/>
    <property type="project" value="TreeGrafter"/>
</dbReference>
<dbReference type="PROSITE" id="PS50893">
    <property type="entry name" value="ABC_TRANSPORTER_2"/>
    <property type="match status" value="1"/>
</dbReference>
<dbReference type="EMBL" id="RHHQ01000025">
    <property type="protein sequence ID" value="RNB80258.1"/>
    <property type="molecule type" value="Genomic_DNA"/>
</dbReference>
<dbReference type="GO" id="GO:0005304">
    <property type="term" value="F:L-valine transmembrane transporter activity"/>
    <property type="evidence" value="ECO:0007669"/>
    <property type="project" value="TreeGrafter"/>
</dbReference>
<dbReference type="GO" id="GO:0005886">
    <property type="term" value="C:plasma membrane"/>
    <property type="evidence" value="ECO:0007669"/>
    <property type="project" value="TreeGrafter"/>
</dbReference>
<dbReference type="PANTHER" id="PTHR45772">
    <property type="entry name" value="CONSERVED COMPONENT OF ABC TRANSPORTER FOR NATURAL AMINO ACIDS-RELATED"/>
    <property type="match status" value="1"/>
</dbReference>
<evidence type="ECO:0000313" key="6">
    <source>
        <dbReference type="Proteomes" id="UP000271031"/>
    </source>
</evidence>
<dbReference type="GO" id="GO:0015808">
    <property type="term" value="P:L-alanine transport"/>
    <property type="evidence" value="ECO:0007669"/>
    <property type="project" value="TreeGrafter"/>
</dbReference>
<dbReference type="SMART" id="SM00382">
    <property type="entry name" value="AAA"/>
    <property type="match status" value="1"/>
</dbReference>
<evidence type="ECO:0000256" key="3">
    <source>
        <dbReference type="ARBA" id="ARBA00022840"/>
    </source>
</evidence>
<dbReference type="GO" id="GO:1903805">
    <property type="term" value="P:L-valine import across plasma membrane"/>
    <property type="evidence" value="ECO:0007669"/>
    <property type="project" value="TreeGrafter"/>
</dbReference>
<dbReference type="FunFam" id="3.40.50.300:FF:000421">
    <property type="entry name" value="Branched-chain amino acid ABC transporter ATP-binding protein"/>
    <property type="match status" value="1"/>
</dbReference>
<proteinExistence type="predicted"/>
<dbReference type="GO" id="GO:0016887">
    <property type="term" value="F:ATP hydrolysis activity"/>
    <property type="evidence" value="ECO:0007669"/>
    <property type="project" value="InterPro"/>
</dbReference>
<evidence type="ECO:0000313" key="5">
    <source>
        <dbReference type="EMBL" id="RNB80258.1"/>
    </source>
</evidence>
<dbReference type="GO" id="GO:0015188">
    <property type="term" value="F:L-isoleucine transmembrane transporter activity"/>
    <property type="evidence" value="ECO:0007669"/>
    <property type="project" value="TreeGrafter"/>
</dbReference>
<dbReference type="CDD" id="cd03219">
    <property type="entry name" value="ABC_Mj1267_LivG_branched"/>
    <property type="match status" value="1"/>
</dbReference>
<evidence type="ECO:0000256" key="1">
    <source>
        <dbReference type="ARBA" id="ARBA00022448"/>
    </source>
</evidence>
<sequence length="262" mass="29734">MNQSILLETRELTIRFGGVTAVDNVSISIKAGQIFGLIGPNGAGKTTMFNLLTGIYRPTSGEVFYKGNEITSLQAHEIAPLGISRTFQNIRLLQGQSVFDNILLATHHRVTYKFAEAFFRLKRYRQQEQEAQQRVDFLLQKYQMDHLRDEIASELPQGLQRKIEIMRALATGAELIFLDEPAAGLNPVETDELMELIRQLQIEGHTIFLIEHDMKLVKGICDEIAVLHFGKLLDQGRYEKVTNNPQVVQAYLGRRYENAQSS</sequence>
<dbReference type="GO" id="GO:0042941">
    <property type="term" value="P:D-alanine transmembrane transport"/>
    <property type="evidence" value="ECO:0007669"/>
    <property type="project" value="TreeGrafter"/>
</dbReference>
<dbReference type="InterPro" id="IPR027417">
    <property type="entry name" value="P-loop_NTPase"/>
</dbReference>
<dbReference type="AlphaFoldDB" id="A0A3M8CXA5"/>
<dbReference type="RefSeq" id="WP_122921242.1">
    <property type="nucleotide sequence ID" value="NZ_RHHQ01000025.1"/>
</dbReference>
<comment type="caution">
    <text evidence="5">The sequence shown here is derived from an EMBL/GenBank/DDBJ whole genome shotgun (WGS) entry which is preliminary data.</text>
</comment>
<name>A0A3M8CXA5_9BACL</name>
<dbReference type="SUPFAM" id="SSF52540">
    <property type="entry name" value="P-loop containing nucleoside triphosphate hydrolases"/>
    <property type="match status" value="1"/>
</dbReference>
<dbReference type="InterPro" id="IPR003439">
    <property type="entry name" value="ABC_transporter-like_ATP-bd"/>
</dbReference>
<protein>
    <submittedName>
        <fullName evidence="5">ABC transporter ATP-binding protein</fullName>
    </submittedName>
</protein>